<feature type="transmembrane region" description="Helical" evidence="1">
    <location>
        <begin position="347"/>
        <end position="368"/>
    </location>
</feature>
<evidence type="ECO:0000256" key="1">
    <source>
        <dbReference type="SAM" id="Phobius"/>
    </source>
</evidence>
<comment type="caution">
    <text evidence="2">The sequence shown here is derived from an EMBL/GenBank/DDBJ whole genome shotgun (WGS) entry which is preliminary data.</text>
</comment>
<keyword evidence="1" id="KW-1133">Transmembrane helix</keyword>
<name>A0ABU2H0G7_9ACTN</name>
<protein>
    <recommendedName>
        <fullName evidence="4">Replication restart DNA helicase PriA</fullName>
    </recommendedName>
</protein>
<dbReference type="Proteomes" id="UP001250214">
    <property type="component" value="Unassembled WGS sequence"/>
</dbReference>
<reference evidence="3" key="1">
    <citation type="submission" date="2023-07" db="EMBL/GenBank/DDBJ databases">
        <title>Novel species in the genus Lipingzhangella isolated from Sambhar Salt Lake.</title>
        <authorList>
            <person name="Jiya N."/>
            <person name="Kajale S."/>
            <person name="Sharma A."/>
        </authorList>
    </citation>
    <scope>NUCLEOTIDE SEQUENCE [LARGE SCALE GENOMIC DNA]</scope>
    <source>
        <strain evidence="3">LS1_29</strain>
    </source>
</reference>
<dbReference type="RefSeq" id="WP_310910309.1">
    <property type="nucleotide sequence ID" value="NZ_JAVLVT010000001.1"/>
</dbReference>
<keyword evidence="1" id="KW-0812">Transmembrane</keyword>
<dbReference type="SUPFAM" id="SSF63393">
    <property type="entry name" value="RNA polymerase subunits"/>
    <property type="match status" value="1"/>
</dbReference>
<proteinExistence type="predicted"/>
<keyword evidence="1" id="KW-0472">Membrane</keyword>
<dbReference type="Gene3D" id="2.20.28.30">
    <property type="entry name" value="RNA polymerase ii, chain L"/>
    <property type="match status" value="1"/>
</dbReference>
<accession>A0ABU2H0G7</accession>
<evidence type="ECO:0000313" key="3">
    <source>
        <dbReference type="Proteomes" id="UP001250214"/>
    </source>
</evidence>
<sequence>MHDSPAAEPSIEHHDAYACAGCGASLEYAPGTNALECPYCGHRAEVETQTGTVREHDYEKLLAKARTAASEISTHHMQCEQCGARFNSEELSHKCQFCAAPLVVDDRNDAQISPEGVVPFALERSDARAALRAWIQGLWFAPNCLKKVSDAETMKSTYVPHWTFDAMTVSSYEGERGEHYYETKTYEVEKDGKTETRTRRVRRTRWYPTSGTVRREFDDVLVVGTTRLDTERLNGLAPWPLDDAVAYTHEYLAGHEALRYDVEPDQGLADAKRQMARTIKQDCLADIGGDDQRLSSVDTDYSDVTGKLLLLPVWTGCYVYRGQTWQVLVNGCTGEVHGERPYSAVKITIAVLCALLVVAAVVAGFVMVS</sequence>
<dbReference type="PANTHER" id="PTHR37826:SF3">
    <property type="entry name" value="J DOMAIN-CONTAINING PROTEIN"/>
    <property type="match status" value="1"/>
</dbReference>
<evidence type="ECO:0008006" key="4">
    <source>
        <dbReference type="Google" id="ProtNLM"/>
    </source>
</evidence>
<dbReference type="EMBL" id="JAVLVT010000001">
    <property type="protein sequence ID" value="MDS1268798.1"/>
    <property type="molecule type" value="Genomic_DNA"/>
</dbReference>
<evidence type="ECO:0000313" key="2">
    <source>
        <dbReference type="EMBL" id="MDS1268798.1"/>
    </source>
</evidence>
<gene>
    <name evidence="2" type="ORF">RIF23_00655</name>
</gene>
<organism evidence="2 3">
    <name type="scientific">Lipingzhangella rawalii</name>
    <dbReference type="NCBI Taxonomy" id="2055835"/>
    <lineage>
        <taxon>Bacteria</taxon>
        <taxon>Bacillati</taxon>
        <taxon>Actinomycetota</taxon>
        <taxon>Actinomycetes</taxon>
        <taxon>Streptosporangiales</taxon>
        <taxon>Nocardiopsidaceae</taxon>
        <taxon>Lipingzhangella</taxon>
    </lineage>
</organism>
<keyword evidence="3" id="KW-1185">Reference proteome</keyword>
<dbReference type="PANTHER" id="PTHR37826">
    <property type="entry name" value="FLOTILLIN BAND_7_5 DOMAIN PROTEIN"/>
    <property type="match status" value="1"/>
</dbReference>
<dbReference type="InterPro" id="IPR029040">
    <property type="entry name" value="RPABC4/Spt4"/>
</dbReference>